<dbReference type="PANTHER" id="PTHR37300:SF1">
    <property type="entry name" value="UPF0291 PROTEIN YNZC"/>
    <property type="match status" value="1"/>
</dbReference>
<reference evidence="3" key="1">
    <citation type="submission" date="2018-02" db="EMBL/GenBank/DDBJ databases">
        <title>Firefly genomes illuminate parallel origins of bioluminescence in beetles.</title>
        <authorList>
            <person name="Fallon T.R."/>
            <person name="Lower S.E.S."/>
            <person name="Behringer M."/>
            <person name="Weng J.-K."/>
        </authorList>
    </citation>
    <scope>NUCLEOTIDE SEQUENCE [LARGE SCALE GENOMIC DNA]</scope>
</reference>
<evidence type="ECO:0000256" key="1">
    <source>
        <dbReference type="ARBA" id="ARBA00022490"/>
    </source>
</evidence>
<evidence type="ECO:0008006" key="4">
    <source>
        <dbReference type="Google" id="ProtNLM"/>
    </source>
</evidence>
<proteinExistence type="inferred from homology"/>
<dbReference type="Proteomes" id="UP000239250">
    <property type="component" value="Chromosome"/>
</dbReference>
<dbReference type="InterPro" id="IPR009242">
    <property type="entry name" value="DUF896"/>
</dbReference>
<dbReference type="SUPFAM" id="SSF158221">
    <property type="entry name" value="YnzC-like"/>
    <property type="match status" value="1"/>
</dbReference>
<dbReference type="HAMAP" id="MF_01103">
    <property type="entry name" value="UPF0291"/>
    <property type="match status" value="1"/>
</dbReference>
<dbReference type="Pfam" id="PF05979">
    <property type="entry name" value="DUF896"/>
    <property type="match status" value="1"/>
</dbReference>
<dbReference type="PANTHER" id="PTHR37300">
    <property type="entry name" value="UPF0291 PROTEIN CBO2609/CLC_2481"/>
    <property type="match status" value="1"/>
</dbReference>
<gene>
    <name evidence="2" type="ORF">C5T88_00905</name>
</gene>
<dbReference type="AlphaFoldDB" id="A0A2S0NL97"/>
<organism evidence="2 3">
    <name type="scientific">Williamsoniiplasma luminosum</name>
    <dbReference type="NCBI Taxonomy" id="214888"/>
    <lineage>
        <taxon>Bacteria</taxon>
        <taxon>Bacillati</taxon>
        <taxon>Mycoplasmatota</taxon>
        <taxon>Mollicutes</taxon>
        <taxon>Entomoplasmatales</taxon>
        <taxon>Williamsoniiplasma</taxon>
    </lineage>
</organism>
<evidence type="ECO:0000313" key="2">
    <source>
        <dbReference type="EMBL" id="AVP49790.1"/>
    </source>
</evidence>
<name>A0A2S0NL97_9MOLU</name>
<dbReference type="Gene3D" id="1.10.287.540">
    <property type="entry name" value="Helix hairpin bin"/>
    <property type="match status" value="1"/>
</dbReference>
<evidence type="ECO:0000313" key="3">
    <source>
        <dbReference type="Proteomes" id="UP000239250"/>
    </source>
</evidence>
<sequence length="70" mass="8332">MDELIVKINEFAQLAKTRELNDEEKELREILRNKYISIFRQGVKQQLENIKIVDEQGNEITKKKDGKNEK</sequence>
<protein>
    <recommendedName>
        <fullName evidence="4">DUF896 domain-containing protein</fullName>
    </recommendedName>
</protein>
<dbReference type="EMBL" id="CP027019">
    <property type="protein sequence ID" value="AVP49790.1"/>
    <property type="molecule type" value="Genomic_DNA"/>
</dbReference>
<keyword evidence="1" id="KW-0963">Cytoplasm</keyword>
<accession>A0A2S0NL97</accession>